<feature type="transmembrane region" description="Helical" evidence="6">
    <location>
        <begin position="144"/>
        <end position="165"/>
    </location>
</feature>
<keyword evidence="5 6" id="KW-0472">Membrane</keyword>
<feature type="transmembrane region" description="Helical" evidence="6">
    <location>
        <begin position="67"/>
        <end position="86"/>
    </location>
</feature>
<comment type="similarity">
    <text evidence="2">Belongs to the EamA transporter family.</text>
</comment>
<evidence type="ECO:0000256" key="4">
    <source>
        <dbReference type="ARBA" id="ARBA00022989"/>
    </source>
</evidence>
<dbReference type="AlphaFoldDB" id="A0A921KDY6"/>
<feature type="transmembrane region" description="Helical" evidence="6">
    <location>
        <begin position="239"/>
        <end position="258"/>
    </location>
</feature>
<evidence type="ECO:0000259" key="7">
    <source>
        <dbReference type="Pfam" id="PF00892"/>
    </source>
</evidence>
<dbReference type="SUPFAM" id="SSF103481">
    <property type="entry name" value="Multidrug resistance efflux transporter EmrE"/>
    <property type="match status" value="2"/>
</dbReference>
<dbReference type="InterPro" id="IPR037185">
    <property type="entry name" value="EmrE-like"/>
</dbReference>
<dbReference type="InterPro" id="IPR000620">
    <property type="entry name" value="EamA_dom"/>
</dbReference>
<gene>
    <name evidence="8" type="ORF">K8V56_12960</name>
</gene>
<dbReference type="Proteomes" id="UP000698173">
    <property type="component" value="Unassembled WGS sequence"/>
</dbReference>
<feature type="transmembrane region" description="Helical" evidence="6">
    <location>
        <begin position="208"/>
        <end position="227"/>
    </location>
</feature>
<reference evidence="8" key="2">
    <citation type="submission" date="2021-09" db="EMBL/GenBank/DDBJ databases">
        <authorList>
            <person name="Gilroy R."/>
        </authorList>
    </citation>
    <scope>NUCLEOTIDE SEQUENCE</scope>
    <source>
        <strain evidence="8">CHK171-7178</strain>
    </source>
</reference>
<dbReference type="InterPro" id="IPR050638">
    <property type="entry name" value="AA-Vitamin_Transporters"/>
</dbReference>
<evidence type="ECO:0000256" key="1">
    <source>
        <dbReference type="ARBA" id="ARBA00004127"/>
    </source>
</evidence>
<feature type="transmembrane region" description="Helical" evidence="6">
    <location>
        <begin position="33"/>
        <end position="55"/>
    </location>
</feature>
<dbReference type="GO" id="GO:0016020">
    <property type="term" value="C:membrane"/>
    <property type="evidence" value="ECO:0007669"/>
    <property type="project" value="UniProtKB-SubCell"/>
</dbReference>
<feature type="domain" description="EamA" evidence="7">
    <location>
        <begin position="6"/>
        <end position="137"/>
    </location>
</feature>
<comment type="caution">
    <text evidence="8">The sequence shown here is derived from an EMBL/GenBank/DDBJ whole genome shotgun (WGS) entry which is preliminary data.</text>
</comment>
<organism evidence="8 9">
    <name type="scientific">Sporosarcina psychrophila</name>
    <name type="common">Bacillus psychrophilus</name>
    <dbReference type="NCBI Taxonomy" id="1476"/>
    <lineage>
        <taxon>Bacteria</taxon>
        <taxon>Bacillati</taxon>
        <taxon>Bacillota</taxon>
        <taxon>Bacilli</taxon>
        <taxon>Bacillales</taxon>
        <taxon>Caryophanaceae</taxon>
        <taxon>Sporosarcina</taxon>
    </lineage>
</organism>
<feature type="domain" description="EamA" evidence="7">
    <location>
        <begin position="149"/>
        <end position="281"/>
    </location>
</feature>
<accession>A0A921KDY6</accession>
<evidence type="ECO:0000256" key="6">
    <source>
        <dbReference type="SAM" id="Phobius"/>
    </source>
</evidence>
<evidence type="ECO:0000313" key="9">
    <source>
        <dbReference type="Proteomes" id="UP000698173"/>
    </source>
</evidence>
<name>A0A921KDY6_SPOPS</name>
<feature type="transmembrane region" description="Helical" evidence="6">
    <location>
        <begin position="92"/>
        <end position="114"/>
    </location>
</feature>
<evidence type="ECO:0000313" key="8">
    <source>
        <dbReference type="EMBL" id="HJF32667.1"/>
    </source>
</evidence>
<protein>
    <submittedName>
        <fullName evidence="8">EamA family transporter</fullName>
    </submittedName>
</protein>
<dbReference type="EMBL" id="DYWT01000209">
    <property type="protein sequence ID" value="HJF32667.1"/>
    <property type="molecule type" value="Genomic_DNA"/>
</dbReference>
<reference evidence="8" key="1">
    <citation type="journal article" date="2021" name="PeerJ">
        <title>Extensive microbial diversity within the chicken gut microbiome revealed by metagenomics and culture.</title>
        <authorList>
            <person name="Gilroy R."/>
            <person name="Ravi A."/>
            <person name="Getino M."/>
            <person name="Pursley I."/>
            <person name="Horton D.L."/>
            <person name="Alikhan N.F."/>
            <person name="Baker D."/>
            <person name="Gharbi K."/>
            <person name="Hall N."/>
            <person name="Watson M."/>
            <person name="Adriaenssens E.M."/>
            <person name="Foster-Nyarko E."/>
            <person name="Jarju S."/>
            <person name="Secka A."/>
            <person name="Antonio M."/>
            <person name="Oren A."/>
            <person name="Chaudhuri R.R."/>
            <person name="La Ragione R."/>
            <person name="Hildebrand F."/>
            <person name="Pallen M.J."/>
        </authorList>
    </citation>
    <scope>NUCLEOTIDE SEQUENCE</scope>
    <source>
        <strain evidence="8">CHK171-7178</strain>
    </source>
</reference>
<dbReference type="Pfam" id="PF00892">
    <property type="entry name" value="EamA"/>
    <property type="match status" value="2"/>
</dbReference>
<feature type="transmembrane region" description="Helical" evidence="6">
    <location>
        <begin position="121"/>
        <end position="138"/>
    </location>
</feature>
<evidence type="ECO:0000256" key="3">
    <source>
        <dbReference type="ARBA" id="ARBA00022692"/>
    </source>
</evidence>
<dbReference type="PANTHER" id="PTHR32322:SF2">
    <property type="entry name" value="EAMA DOMAIN-CONTAINING PROTEIN"/>
    <property type="match status" value="1"/>
</dbReference>
<dbReference type="Gene3D" id="1.10.3730.20">
    <property type="match status" value="1"/>
</dbReference>
<evidence type="ECO:0000256" key="2">
    <source>
        <dbReference type="ARBA" id="ARBA00007362"/>
    </source>
</evidence>
<comment type="subcellular location">
    <subcellularLocation>
        <location evidence="1">Endomembrane system</location>
        <topology evidence="1">Multi-pass membrane protein</topology>
    </subcellularLocation>
</comment>
<feature type="transmembrane region" description="Helical" evidence="6">
    <location>
        <begin position="177"/>
        <end position="196"/>
    </location>
</feature>
<evidence type="ECO:0000256" key="5">
    <source>
        <dbReference type="ARBA" id="ARBA00023136"/>
    </source>
</evidence>
<keyword evidence="4 6" id="KW-1133">Transmembrane helix</keyword>
<proteinExistence type="inferred from homology"/>
<sequence>MSQRISYLVVLLGAVLWGTTGTAQTFMPQTIHPLAVGASRLAVGGFSLLFILLIMRKIDFRNWPWKSTLYAAVSMAIFQYLFFSSVRLTGVAIGTVVTIGSAPVFSGIIEWLLLKRRPTRVWIMATILAIIGCVLLFLNKGGIVVNPVGISMSLGAGILFAFYTLVNKDVLDKVDPVPAVAVIFSMSAIMLLPFLFLFETEGLMTGRGISVVLYLGIATTSIAYILFSAGLKRIPSSSAVTLSLAEPLTAAILSVLVVGERLNGTSWMGVAMLLGGILVLTLSGKEKVVQVTGTQTNTIV</sequence>
<feature type="transmembrane region" description="Helical" evidence="6">
    <location>
        <begin position="264"/>
        <end position="282"/>
    </location>
</feature>
<keyword evidence="3 6" id="KW-0812">Transmembrane</keyword>
<dbReference type="PANTHER" id="PTHR32322">
    <property type="entry name" value="INNER MEMBRANE TRANSPORTER"/>
    <property type="match status" value="1"/>
</dbReference>